<gene>
    <name evidence="4" type="ORF">ASTO00021_LOCUS14849</name>
</gene>
<feature type="region of interest" description="Disordered" evidence="1">
    <location>
        <begin position="364"/>
        <end position="409"/>
    </location>
</feature>
<dbReference type="Pfam" id="PF07780">
    <property type="entry name" value="Spb1_C"/>
    <property type="match status" value="1"/>
</dbReference>
<feature type="region of interest" description="Disordered" evidence="1">
    <location>
        <begin position="207"/>
        <end position="229"/>
    </location>
</feature>
<feature type="compositionally biased region" description="Basic and acidic residues" evidence="1">
    <location>
        <begin position="220"/>
        <end position="229"/>
    </location>
</feature>
<evidence type="ECO:0000313" key="4">
    <source>
        <dbReference type="EMBL" id="CAE0444811.1"/>
    </source>
</evidence>
<feature type="region of interest" description="Disordered" evidence="1">
    <location>
        <begin position="269"/>
        <end position="352"/>
    </location>
</feature>
<feature type="compositionally biased region" description="Acidic residues" evidence="1">
    <location>
        <begin position="535"/>
        <end position="559"/>
    </location>
</feature>
<evidence type="ECO:0000256" key="1">
    <source>
        <dbReference type="SAM" id="MobiDB-lite"/>
    </source>
</evidence>
<protein>
    <recommendedName>
        <fullName evidence="5">Ribosomal RNA methyltransferase SPB1-like C-terminal domain-containing protein</fullName>
    </recommendedName>
</protein>
<dbReference type="Pfam" id="PF11861">
    <property type="entry name" value="DUF3381"/>
    <property type="match status" value="1"/>
</dbReference>
<feature type="compositionally biased region" description="Polar residues" evidence="1">
    <location>
        <begin position="272"/>
        <end position="283"/>
    </location>
</feature>
<feature type="region of interest" description="Disordered" evidence="1">
    <location>
        <begin position="424"/>
        <end position="466"/>
    </location>
</feature>
<sequence>MWAFQQLFEKVEATKPASSRNVSAEIFVVCRGYLAPHKIDPKLLDPAHLFEQVEGEKKDAGHMLFHKKNTQKRKREGYDESLGQGLYKSETVKSFLNSKDPMSILAETNDIKWDKSSEPIKQFSVTKPEIIECLKDIKVLGKAELRLLLRWRTVVKKQIQELAELANPATSIEHETQDEANQEQKVVTDVDKEEQIADEIEEQLTAAEKKKRKEKKKTARERVKMQMRRDQGIENDYAVDLSEVNDGPFSLKSLKVKNKDDLDDIREVNLNKADSSQVPLESETGNDQEGLDVNVDGSDDEEEGLTYLHKLEKDMETHHARASHHKDSQEPMTVKQRRQLAAAEKKAKQKKRKLELLQAQDYAKAVEEEEEKELSKGAYLNLLHDNEDDSSDEESDDDEDTETLKPDVKTKQWFDQSLFKGIDEEDNDIKLPSEKTDKHKRHNKRVKDIKQRTEKEERKKKLVAKQARELDDIHEDIKDTKRGFDTVKAITTTKSDDSEVSKEKSKEVKDLIARGIGKINNKPEKAGFEVAPVEETVEEEDDGNTQEPEEEYNSEEYDTDEHAQNLALGALLAKKSSRRKVLDAAYNRYAFNDNDLPPWFVEDENKHNRPQVPITKAMVDAVKSRYKDLAAKPMNKVAEARARKKRKITLKVEAAKRKATSVADAPDMSARSKMRAIAKIYKGTEVKKPNSVYVVAKKSSKGQVSVKGSRQKGAKVKLVDKRLRADQSRGNKKRSKGKTGGRKRKR</sequence>
<feature type="domain" description="DUF3381" evidence="3">
    <location>
        <begin position="69"/>
        <end position="227"/>
    </location>
</feature>
<feature type="compositionally biased region" description="Basic and acidic residues" evidence="1">
    <location>
        <begin position="309"/>
        <end position="329"/>
    </location>
</feature>
<dbReference type="AlphaFoldDB" id="A0A7S3PN43"/>
<feature type="region of interest" description="Disordered" evidence="1">
    <location>
        <begin position="523"/>
        <end position="560"/>
    </location>
</feature>
<feature type="compositionally biased region" description="Basic residues" evidence="1">
    <location>
        <begin position="209"/>
        <end position="219"/>
    </location>
</feature>
<feature type="compositionally biased region" description="Basic and acidic residues" evidence="1">
    <location>
        <begin position="717"/>
        <end position="729"/>
    </location>
</feature>
<evidence type="ECO:0000259" key="3">
    <source>
        <dbReference type="Pfam" id="PF11861"/>
    </source>
</evidence>
<dbReference type="GO" id="GO:0005634">
    <property type="term" value="C:nucleus"/>
    <property type="evidence" value="ECO:0007669"/>
    <property type="project" value="InterPro"/>
</dbReference>
<evidence type="ECO:0008006" key="5">
    <source>
        <dbReference type="Google" id="ProtNLM"/>
    </source>
</evidence>
<evidence type="ECO:0000259" key="2">
    <source>
        <dbReference type="Pfam" id="PF07780"/>
    </source>
</evidence>
<name>A0A7S3PN43_9STRA</name>
<proteinExistence type="predicted"/>
<feature type="compositionally biased region" description="Basic and acidic residues" evidence="1">
    <location>
        <begin position="446"/>
        <end position="459"/>
    </location>
</feature>
<accession>A0A7S3PN43</accession>
<dbReference type="Gene3D" id="3.40.50.12760">
    <property type="match status" value="1"/>
</dbReference>
<dbReference type="InterPro" id="IPR024576">
    <property type="entry name" value="rRNA_MeTfrase_Spb1_DUF3381"/>
</dbReference>
<organism evidence="4">
    <name type="scientific">Aplanochytrium stocchinoi</name>
    <dbReference type="NCBI Taxonomy" id="215587"/>
    <lineage>
        <taxon>Eukaryota</taxon>
        <taxon>Sar</taxon>
        <taxon>Stramenopiles</taxon>
        <taxon>Bigyra</taxon>
        <taxon>Labyrinthulomycetes</taxon>
        <taxon>Thraustochytrida</taxon>
        <taxon>Thraustochytriidae</taxon>
        <taxon>Aplanochytrium</taxon>
    </lineage>
</organism>
<dbReference type="EMBL" id="HBIN01019473">
    <property type="protein sequence ID" value="CAE0444811.1"/>
    <property type="molecule type" value="Transcribed_RNA"/>
</dbReference>
<dbReference type="InterPro" id="IPR012920">
    <property type="entry name" value="rRNA_MeTfrase_SPB1-like_C"/>
</dbReference>
<dbReference type="GO" id="GO:0008168">
    <property type="term" value="F:methyltransferase activity"/>
    <property type="evidence" value="ECO:0007669"/>
    <property type="project" value="InterPro"/>
</dbReference>
<dbReference type="GO" id="GO:0006364">
    <property type="term" value="P:rRNA processing"/>
    <property type="evidence" value="ECO:0007669"/>
    <property type="project" value="InterPro"/>
</dbReference>
<feature type="compositionally biased region" description="Basic and acidic residues" evidence="1">
    <location>
        <begin position="428"/>
        <end position="437"/>
    </location>
</feature>
<feature type="compositionally biased region" description="Acidic residues" evidence="1">
    <location>
        <begin position="386"/>
        <end position="401"/>
    </location>
</feature>
<reference evidence="4" key="1">
    <citation type="submission" date="2021-01" db="EMBL/GenBank/DDBJ databases">
        <authorList>
            <person name="Corre E."/>
            <person name="Pelletier E."/>
            <person name="Niang G."/>
            <person name="Scheremetjew M."/>
            <person name="Finn R."/>
            <person name="Kale V."/>
            <person name="Holt S."/>
            <person name="Cochrane G."/>
            <person name="Meng A."/>
            <person name="Brown T."/>
            <person name="Cohen L."/>
        </authorList>
    </citation>
    <scope>NUCLEOTIDE SEQUENCE</scope>
    <source>
        <strain evidence="4">GSBS06</strain>
    </source>
</reference>
<feature type="domain" description="Ribosomal RNA methyltransferase SPB1-like C-terminal" evidence="2">
    <location>
        <begin position="523"/>
        <end position="732"/>
    </location>
</feature>
<feature type="compositionally biased region" description="Low complexity" evidence="1">
    <location>
        <begin position="698"/>
        <end position="708"/>
    </location>
</feature>
<feature type="compositionally biased region" description="Basic residues" evidence="1">
    <location>
        <begin position="730"/>
        <end position="746"/>
    </location>
</feature>
<feature type="region of interest" description="Disordered" evidence="1">
    <location>
        <begin position="698"/>
        <end position="746"/>
    </location>
</feature>